<name>A0A0A9CYP7_ARUDO</name>
<dbReference type="EMBL" id="GBRH01217184">
    <property type="protein sequence ID" value="JAD80711.1"/>
    <property type="molecule type" value="Transcribed_RNA"/>
</dbReference>
<sequence length="172" mass="18516">MASNSCSVHPVPRITAALLARNAASLTPCRATSAHTYIPELRGTPHASTRSISARSLAGICMISDGFSRTIAASRALGMPCPRSAERFCRSTSTLYLSSHVLVSHFISNLVDPRRSSHSRRRGRRLVWTPQVTAGGYSAKRRAVSARVRPRERTARNLGAMVASTSLRSSAG</sequence>
<proteinExistence type="predicted"/>
<reference evidence="1" key="1">
    <citation type="submission" date="2014-09" db="EMBL/GenBank/DDBJ databases">
        <authorList>
            <person name="Magalhaes I.L.F."/>
            <person name="Oliveira U."/>
            <person name="Santos F.R."/>
            <person name="Vidigal T.H.D.A."/>
            <person name="Brescovit A.D."/>
            <person name="Santos A.J."/>
        </authorList>
    </citation>
    <scope>NUCLEOTIDE SEQUENCE</scope>
    <source>
        <tissue evidence="1">Shoot tissue taken approximately 20 cm above the soil surface</tissue>
    </source>
</reference>
<organism evidence="1">
    <name type="scientific">Arundo donax</name>
    <name type="common">Giant reed</name>
    <name type="synonym">Donax arundinaceus</name>
    <dbReference type="NCBI Taxonomy" id="35708"/>
    <lineage>
        <taxon>Eukaryota</taxon>
        <taxon>Viridiplantae</taxon>
        <taxon>Streptophyta</taxon>
        <taxon>Embryophyta</taxon>
        <taxon>Tracheophyta</taxon>
        <taxon>Spermatophyta</taxon>
        <taxon>Magnoliopsida</taxon>
        <taxon>Liliopsida</taxon>
        <taxon>Poales</taxon>
        <taxon>Poaceae</taxon>
        <taxon>PACMAD clade</taxon>
        <taxon>Arundinoideae</taxon>
        <taxon>Arundineae</taxon>
        <taxon>Arundo</taxon>
    </lineage>
</organism>
<protein>
    <submittedName>
        <fullName evidence="1">Uncharacterized protein</fullName>
    </submittedName>
</protein>
<reference evidence="1" key="2">
    <citation type="journal article" date="2015" name="Data Brief">
        <title>Shoot transcriptome of the giant reed, Arundo donax.</title>
        <authorList>
            <person name="Barrero R.A."/>
            <person name="Guerrero F.D."/>
            <person name="Moolhuijzen P."/>
            <person name="Goolsby J.A."/>
            <person name="Tidwell J."/>
            <person name="Bellgard S.E."/>
            <person name="Bellgard M.I."/>
        </authorList>
    </citation>
    <scope>NUCLEOTIDE SEQUENCE</scope>
    <source>
        <tissue evidence="1">Shoot tissue taken approximately 20 cm above the soil surface</tissue>
    </source>
</reference>
<dbReference type="AlphaFoldDB" id="A0A0A9CYP7"/>
<evidence type="ECO:0000313" key="1">
    <source>
        <dbReference type="EMBL" id="JAD80711.1"/>
    </source>
</evidence>
<accession>A0A0A9CYP7</accession>